<evidence type="ECO:0000256" key="3">
    <source>
        <dbReference type="ARBA" id="ARBA00022618"/>
    </source>
</evidence>
<dbReference type="Proteomes" id="UP000321275">
    <property type="component" value="Unassembled WGS sequence"/>
</dbReference>
<evidence type="ECO:0000256" key="11">
    <source>
        <dbReference type="RuleBase" id="RU004136"/>
    </source>
</evidence>
<comment type="catalytic activity">
    <reaction evidence="10 11">
        <text>D-alanyl-D-alanine + UDP-N-acetyl-alpha-D-muramoyl-L-alanyl-gamma-D-glutamyl-meso-2,6-diaminopimelate + ATP = UDP-N-acetyl-alpha-D-muramoyl-L-alanyl-gamma-D-glutamyl-meso-2,6-diaminopimeloyl-D-alanyl-D-alanine + ADP + phosphate + H(+)</text>
        <dbReference type="Rhea" id="RHEA:28374"/>
        <dbReference type="ChEBI" id="CHEBI:15378"/>
        <dbReference type="ChEBI" id="CHEBI:30616"/>
        <dbReference type="ChEBI" id="CHEBI:43474"/>
        <dbReference type="ChEBI" id="CHEBI:57822"/>
        <dbReference type="ChEBI" id="CHEBI:61386"/>
        <dbReference type="ChEBI" id="CHEBI:83905"/>
        <dbReference type="ChEBI" id="CHEBI:456216"/>
        <dbReference type="EC" id="6.3.2.10"/>
    </reaction>
</comment>
<keyword evidence="4 10" id="KW-0547">Nucleotide-binding</keyword>
<keyword evidence="16" id="KW-1185">Reference proteome</keyword>
<dbReference type="InterPro" id="IPR000713">
    <property type="entry name" value="Mur_ligase_N"/>
</dbReference>
<evidence type="ECO:0000256" key="2">
    <source>
        <dbReference type="ARBA" id="ARBA00022598"/>
    </source>
</evidence>
<dbReference type="HAMAP" id="MF_02019">
    <property type="entry name" value="MurF"/>
    <property type="match status" value="1"/>
</dbReference>
<dbReference type="Pfam" id="PF01225">
    <property type="entry name" value="Mur_ligase"/>
    <property type="match status" value="1"/>
</dbReference>
<evidence type="ECO:0000313" key="15">
    <source>
        <dbReference type="EMBL" id="GEK47029.1"/>
    </source>
</evidence>
<dbReference type="InterPro" id="IPR013221">
    <property type="entry name" value="Mur_ligase_cen"/>
</dbReference>
<sequence length="463" mass="47962">MSDVLPDCGLATLGEVAQALGVEGVAAPDTPVARIVTDSRRLAPGDLFVALVGERFDAHDFLVQVREAGAVAAVVSRDVDDPLPQLAVADTRLALGLLGQARRQTWGGPLVAITGNSGKTSVKELLATLLGSDTLATRGNLNNDFGAPLTLLELTPAHRRAVVELGANHLGEIAWTAALAAPRVAVITNVTGAHVGEFGGLGQIAQAKGEILAALPADGVAVLNRDDRFFPVWRALARPREVLDFAVVGEGESPARLQARALVCDALGRYAFTLVHDGRELGRVQLALLGRHNVANALAAAAAALALGLDEATLLARLTAAQPLAGRLTPLAGIRGSRLLDDSYNANPGAVEAALGLLAELPGPHWCLLGAMGELGEASAALHARVGRHARALGIQRLLTLGEAARPAAEAFGTGGEHFDDWQALARHAQTHLPPGASVLVKGSRSAGMERLVKALTARHQGE</sequence>
<dbReference type="OrthoDB" id="9801978at2"/>
<keyword evidence="7 10" id="KW-0573">Peptidoglycan synthesis</keyword>
<dbReference type="Gene3D" id="3.90.190.20">
    <property type="entry name" value="Mur ligase, C-terminal domain"/>
    <property type="match status" value="1"/>
</dbReference>
<keyword evidence="5 10" id="KW-0067">ATP-binding</keyword>
<dbReference type="PANTHER" id="PTHR43024">
    <property type="entry name" value="UDP-N-ACETYLMURAMOYL-TRIPEPTIDE--D-ALANYL-D-ALANINE LIGASE"/>
    <property type="match status" value="1"/>
</dbReference>
<comment type="similarity">
    <text evidence="10">Belongs to the MurCDEF family. MurF subfamily.</text>
</comment>
<gene>
    <name evidence="10 15" type="primary">murF</name>
    <name evidence="15" type="ORF">HPA02_13120</name>
</gene>
<comment type="caution">
    <text evidence="10">Lacks conserved residue(s) required for the propagation of feature annotation.</text>
</comment>
<comment type="caution">
    <text evidence="15">The sequence shown here is derived from an EMBL/GenBank/DDBJ whole genome shotgun (WGS) entry which is preliminary data.</text>
</comment>
<organism evidence="15 16">
    <name type="scientific">Bisbaumannia pacifica</name>
    <dbReference type="NCBI Taxonomy" id="77098"/>
    <lineage>
        <taxon>Bacteria</taxon>
        <taxon>Pseudomonadati</taxon>
        <taxon>Pseudomonadota</taxon>
        <taxon>Gammaproteobacteria</taxon>
        <taxon>Oceanospirillales</taxon>
        <taxon>Halomonadaceae</taxon>
        <taxon>Bisbaumannia</taxon>
    </lineage>
</organism>
<protein>
    <recommendedName>
        <fullName evidence="10 11">UDP-N-acetylmuramoyl-tripeptide--D-alanyl-D-alanine ligase</fullName>
        <ecNumber evidence="10 11">6.3.2.10</ecNumber>
    </recommendedName>
    <alternativeName>
        <fullName evidence="10">D-alanyl-D-alanine-adding enzyme</fullName>
    </alternativeName>
</protein>
<dbReference type="SUPFAM" id="SSF53244">
    <property type="entry name" value="MurD-like peptide ligases, peptide-binding domain"/>
    <property type="match status" value="1"/>
</dbReference>
<evidence type="ECO:0000256" key="7">
    <source>
        <dbReference type="ARBA" id="ARBA00022984"/>
    </source>
</evidence>
<dbReference type="InterPro" id="IPR036565">
    <property type="entry name" value="Mur-like_cat_sf"/>
</dbReference>
<keyword evidence="6 10" id="KW-0133">Cell shape</keyword>
<dbReference type="InterPro" id="IPR035911">
    <property type="entry name" value="MurE/MurF_N"/>
</dbReference>
<name>A0A510X6I2_9GAMM</name>
<dbReference type="SUPFAM" id="SSF63418">
    <property type="entry name" value="MurE/MurF N-terminal domain"/>
    <property type="match status" value="1"/>
</dbReference>
<comment type="subcellular location">
    <subcellularLocation>
        <location evidence="10 11">Cytoplasm</location>
    </subcellularLocation>
</comment>
<evidence type="ECO:0000259" key="12">
    <source>
        <dbReference type="Pfam" id="PF01225"/>
    </source>
</evidence>
<dbReference type="GO" id="GO:0047480">
    <property type="term" value="F:UDP-N-acetylmuramoyl-tripeptide-D-alanyl-D-alanine ligase activity"/>
    <property type="evidence" value="ECO:0007669"/>
    <property type="project" value="UniProtKB-UniRule"/>
</dbReference>
<dbReference type="GO" id="GO:0005524">
    <property type="term" value="F:ATP binding"/>
    <property type="evidence" value="ECO:0007669"/>
    <property type="project" value="UniProtKB-UniRule"/>
</dbReference>
<dbReference type="EC" id="6.3.2.10" evidence="10 11"/>
<evidence type="ECO:0000256" key="1">
    <source>
        <dbReference type="ARBA" id="ARBA00022490"/>
    </source>
</evidence>
<keyword evidence="9 10" id="KW-0961">Cell wall biogenesis/degradation</keyword>
<dbReference type="GO" id="GO:0008360">
    <property type="term" value="P:regulation of cell shape"/>
    <property type="evidence" value="ECO:0007669"/>
    <property type="project" value="UniProtKB-KW"/>
</dbReference>
<dbReference type="EMBL" id="BJUK01000011">
    <property type="protein sequence ID" value="GEK47029.1"/>
    <property type="molecule type" value="Genomic_DNA"/>
</dbReference>
<dbReference type="InterPro" id="IPR036615">
    <property type="entry name" value="Mur_ligase_C_dom_sf"/>
</dbReference>
<dbReference type="InterPro" id="IPR051046">
    <property type="entry name" value="MurCDEF_CellWall_CoF430Synth"/>
</dbReference>
<dbReference type="Pfam" id="PF02875">
    <property type="entry name" value="Mur_ligase_C"/>
    <property type="match status" value="1"/>
</dbReference>
<dbReference type="Pfam" id="PF08245">
    <property type="entry name" value="Mur_ligase_M"/>
    <property type="match status" value="1"/>
</dbReference>
<evidence type="ECO:0000256" key="5">
    <source>
        <dbReference type="ARBA" id="ARBA00022840"/>
    </source>
</evidence>
<evidence type="ECO:0000259" key="14">
    <source>
        <dbReference type="Pfam" id="PF08245"/>
    </source>
</evidence>
<dbReference type="Gene3D" id="3.40.1390.10">
    <property type="entry name" value="MurE/MurF, N-terminal domain"/>
    <property type="match status" value="1"/>
</dbReference>
<dbReference type="NCBIfam" id="TIGR01143">
    <property type="entry name" value="murF"/>
    <property type="match status" value="1"/>
</dbReference>
<dbReference type="InterPro" id="IPR005863">
    <property type="entry name" value="UDP-N-AcMur_synth"/>
</dbReference>
<dbReference type="RefSeq" id="WP_146802293.1">
    <property type="nucleotide sequence ID" value="NZ_BJUK01000011.1"/>
</dbReference>
<dbReference type="GO" id="GO:0051301">
    <property type="term" value="P:cell division"/>
    <property type="evidence" value="ECO:0007669"/>
    <property type="project" value="UniProtKB-KW"/>
</dbReference>
<evidence type="ECO:0000256" key="4">
    <source>
        <dbReference type="ARBA" id="ARBA00022741"/>
    </source>
</evidence>
<feature type="domain" description="Mur ligase C-terminal" evidence="13">
    <location>
        <begin position="326"/>
        <end position="445"/>
    </location>
</feature>
<evidence type="ECO:0000259" key="13">
    <source>
        <dbReference type="Pfam" id="PF02875"/>
    </source>
</evidence>
<dbReference type="InterPro" id="IPR004101">
    <property type="entry name" value="Mur_ligase_C"/>
</dbReference>
<keyword evidence="3 10" id="KW-0132">Cell division</keyword>
<accession>A0A510X6I2</accession>
<evidence type="ECO:0000256" key="6">
    <source>
        <dbReference type="ARBA" id="ARBA00022960"/>
    </source>
</evidence>
<feature type="domain" description="Mur ligase central" evidence="14">
    <location>
        <begin position="113"/>
        <end position="304"/>
    </location>
</feature>
<keyword evidence="2 10" id="KW-0436">Ligase</keyword>
<evidence type="ECO:0000256" key="9">
    <source>
        <dbReference type="ARBA" id="ARBA00023316"/>
    </source>
</evidence>
<keyword evidence="1 10" id="KW-0963">Cytoplasm</keyword>
<dbReference type="SUPFAM" id="SSF53623">
    <property type="entry name" value="MurD-like peptide ligases, catalytic domain"/>
    <property type="match status" value="1"/>
</dbReference>
<dbReference type="GO" id="GO:0008766">
    <property type="term" value="F:UDP-N-acetylmuramoylalanyl-D-glutamyl-2,6-diaminopimelate-D-alanyl-D-alanine ligase activity"/>
    <property type="evidence" value="ECO:0007669"/>
    <property type="project" value="RHEA"/>
</dbReference>
<dbReference type="GO" id="GO:0009252">
    <property type="term" value="P:peptidoglycan biosynthetic process"/>
    <property type="evidence" value="ECO:0007669"/>
    <property type="project" value="UniProtKB-UniRule"/>
</dbReference>
<dbReference type="AlphaFoldDB" id="A0A510X6I2"/>
<dbReference type="UniPathway" id="UPA00219"/>
<evidence type="ECO:0000256" key="10">
    <source>
        <dbReference type="HAMAP-Rule" id="MF_02019"/>
    </source>
</evidence>
<comment type="pathway">
    <text evidence="10 11">Cell wall biogenesis; peptidoglycan biosynthesis.</text>
</comment>
<evidence type="ECO:0000313" key="16">
    <source>
        <dbReference type="Proteomes" id="UP000321275"/>
    </source>
</evidence>
<feature type="domain" description="Mur ligase N-terminal catalytic" evidence="12">
    <location>
        <begin position="34"/>
        <end position="79"/>
    </location>
</feature>
<comment type="function">
    <text evidence="10 11">Involved in cell wall formation. Catalyzes the final step in the synthesis of UDP-N-acetylmuramoyl-pentapeptide, the precursor of murein.</text>
</comment>
<dbReference type="Gene3D" id="3.40.1190.10">
    <property type="entry name" value="Mur-like, catalytic domain"/>
    <property type="match status" value="1"/>
</dbReference>
<dbReference type="GO" id="GO:0005737">
    <property type="term" value="C:cytoplasm"/>
    <property type="evidence" value="ECO:0007669"/>
    <property type="project" value="UniProtKB-SubCell"/>
</dbReference>
<evidence type="ECO:0000256" key="8">
    <source>
        <dbReference type="ARBA" id="ARBA00023306"/>
    </source>
</evidence>
<reference evidence="15 16" key="1">
    <citation type="submission" date="2019-07" db="EMBL/GenBank/DDBJ databases">
        <title>Whole genome shotgun sequence of Halomonas pacifica NBRC 102220.</title>
        <authorList>
            <person name="Hosoyama A."/>
            <person name="Uohara A."/>
            <person name="Ohji S."/>
            <person name="Ichikawa N."/>
        </authorList>
    </citation>
    <scope>NUCLEOTIDE SEQUENCE [LARGE SCALE GENOMIC DNA]</scope>
    <source>
        <strain evidence="15 16">NBRC 102220</strain>
    </source>
</reference>
<proteinExistence type="inferred from homology"/>
<dbReference type="PANTHER" id="PTHR43024:SF1">
    <property type="entry name" value="UDP-N-ACETYLMURAMOYL-TRIPEPTIDE--D-ALANYL-D-ALANINE LIGASE"/>
    <property type="match status" value="1"/>
</dbReference>
<dbReference type="GO" id="GO:0071555">
    <property type="term" value="P:cell wall organization"/>
    <property type="evidence" value="ECO:0007669"/>
    <property type="project" value="UniProtKB-KW"/>
</dbReference>
<keyword evidence="8 10" id="KW-0131">Cell cycle</keyword>